<feature type="region of interest" description="Disordered" evidence="1">
    <location>
        <begin position="1128"/>
        <end position="1157"/>
    </location>
</feature>
<comment type="caution">
    <text evidence="3">The sequence shown here is derived from an EMBL/GenBank/DDBJ whole genome shotgun (WGS) entry which is preliminary data.</text>
</comment>
<keyword evidence="4" id="KW-1185">Reference proteome</keyword>
<name>A0AAD9ZAA3_9LECA</name>
<dbReference type="InterPro" id="IPR056125">
    <property type="entry name" value="DUF7708"/>
</dbReference>
<evidence type="ECO:0000313" key="4">
    <source>
        <dbReference type="Proteomes" id="UP001276659"/>
    </source>
</evidence>
<feature type="domain" description="DUF7708" evidence="2">
    <location>
        <begin position="29"/>
        <end position="169"/>
    </location>
</feature>
<proteinExistence type="predicted"/>
<gene>
    <name evidence="3" type="ORF">OEA41_006416</name>
</gene>
<feature type="compositionally biased region" description="Low complexity" evidence="1">
    <location>
        <begin position="1259"/>
        <end position="1291"/>
    </location>
</feature>
<feature type="compositionally biased region" description="Low complexity" evidence="1">
    <location>
        <begin position="1143"/>
        <end position="1157"/>
    </location>
</feature>
<feature type="region of interest" description="Disordered" evidence="1">
    <location>
        <begin position="889"/>
        <end position="914"/>
    </location>
</feature>
<dbReference type="Proteomes" id="UP001276659">
    <property type="component" value="Unassembled WGS sequence"/>
</dbReference>
<dbReference type="EMBL" id="JASNWA010000007">
    <property type="protein sequence ID" value="KAK3173087.1"/>
    <property type="molecule type" value="Genomic_DNA"/>
</dbReference>
<feature type="region of interest" description="Disordered" evidence="1">
    <location>
        <begin position="1003"/>
        <end position="1027"/>
    </location>
</feature>
<sequence length="1316" mass="150408">MKDVWSTTKETERYLESRRKLRGFHRMRLFLEGIEKYSKAIDVLCNGTPYLPYIWAPIKLLLQIAQDHLSALDKLIDAYAMIGEAMPRFDRLSTAFREDPEFQQVMGYFYEDVLEFHRRAYKFFRRRAWKTVFDSLWKTFNPRFQGILENLRKHRDLIDQEANALNVAEAKAWRTKQLEQIRQWRVERAEDLERVEHERIVSQTREAVAWFGEAQDQEDLLLKLSRACDGNDDHWILKEPTIMSWLEPAQTHAFVWLNGKPGAGQLLAASTGLAPYILETFVNHGLRPTKKSLGAILEKLISSLPSVRIVVDGLDECPQNDQDEIIDDLLRIKGAGPGACKTLLSSRKLPNISKLLHTKPTLRLDENHENVNLTISSFIRPRLEDLRQKFNSEMIDELEHQILAKANGMFLWVKLIMVLIEDLHYEVHVREAMEMLPEGLPALYEKILSHICGEAKTPNQRVASRILQWMLVAQRPLKRYELESGIILDERVPQITPTSKARGDVLSLCSPILEVEDGPSGYVGFVHFTAKEFLQNLYDSPIVQKFQAQLTVSLSCVLYLTSSLNLVDPHTADDEKWSQVALCLHDLHLYANDHWVDHLRALVNLPECSSVYEPRILSLRRSLDRLTDMHNNHLSPQDQNVQDENDLDAVPREDPWEALGISYAARNLLNKTLVYRNNASVKGGMIDSVNGEWRGSTIVSRPILSRQTADSDDDQDPSLFTSIRTRYQHIVENLLAQQHTSDTALDEFYARHNSGAFFCHYRNCPRATQGFGSSELRMAHEGSHVPQFRCTNSECGFFGMTYNTRGALKKHAEQYHQKDDLLIPNALRRKSIHPHQEKALFRFNAAPLATNSQLSQAVESRPAGLGIALPTNAPRLDRTMLEIYQDELHRPATQALSPPSMARPTVTTSGSLLSPQRSTFTGLLQQANNGHISARENPPLTNTAFSPYSIFDKESRHNSSHPPKTISPREAFLDYNESDEASKMPIFPPPERMSQMAAPLQHTLPQQRAHSQADMNESRSTASEISFDQSQASAVLFNPRKATQTLEPTLGNPQYPSARFVQTLSRGSETDFVTPDSSQYMKAASSKSFDDLEYMNLIDPAREKYSWENVDPTKLPPLPTFALSDMDQSLGQQQDALRREEQQQAQQQQQKQAQQVAQQRRAMNQLLQQQYKNRLRMAQSEEANVTGEFDENTAHHPHRSSQQQNEQLVQFYQQNTPSRMPNALHSSLLGQQPTLATQASITPTEVNWEEKARLHYEQQQLQDQQQAMEQLETQQRAMQQQQARRSEQLQQPQPPPDILRDPSSGGKRTQFPVSPY</sequence>
<accession>A0AAD9ZAA3</accession>
<evidence type="ECO:0000313" key="3">
    <source>
        <dbReference type="EMBL" id="KAK3173087.1"/>
    </source>
</evidence>
<dbReference type="Pfam" id="PF24809">
    <property type="entry name" value="DUF7708"/>
    <property type="match status" value="1"/>
</dbReference>
<evidence type="ECO:0000256" key="1">
    <source>
        <dbReference type="SAM" id="MobiDB-lite"/>
    </source>
</evidence>
<dbReference type="PANTHER" id="PTHR10039:SF14">
    <property type="entry name" value="NACHT DOMAIN-CONTAINING PROTEIN"/>
    <property type="match status" value="1"/>
</dbReference>
<protein>
    <recommendedName>
        <fullName evidence="2">DUF7708 domain-containing protein</fullName>
    </recommendedName>
</protein>
<feature type="region of interest" description="Disordered" evidence="1">
    <location>
        <begin position="1259"/>
        <end position="1316"/>
    </location>
</feature>
<organism evidence="3 4">
    <name type="scientific">Lepraria neglecta</name>
    <dbReference type="NCBI Taxonomy" id="209136"/>
    <lineage>
        <taxon>Eukaryota</taxon>
        <taxon>Fungi</taxon>
        <taxon>Dikarya</taxon>
        <taxon>Ascomycota</taxon>
        <taxon>Pezizomycotina</taxon>
        <taxon>Lecanoromycetes</taxon>
        <taxon>OSLEUM clade</taxon>
        <taxon>Lecanoromycetidae</taxon>
        <taxon>Lecanorales</taxon>
        <taxon>Lecanorineae</taxon>
        <taxon>Stereocaulaceae</taxon>
        <taxon>Lepraria</taxon>
    </lineage>
</organism>
<reference evidence="3" key="1">
    <citation type="submission" date="2022-11" db="EMBL/GenBank/DDBJ databases">
        <title>Chromosomal genome sequence assembly and mating type (MAT) locus characterization of the leprose asexual lichenized fungus Lepraria neglecta (Nyl.) Erichsen.</title>
        <authorList>
            <person name="Allen J.L."/>
            <person name="Pfeffer B."/>
        </authorList>
    </citation>
    <scope>NUCLEOTIDE SEQUENCE</scope>
    <source>
        <strain evidence="3">Allen 5258</strain>
    </source>
</reference>
<feature type="compositionally biased region" description="Polar residues" evidence="1">
    <location>
        <begin position="905"/>
        <end position="914"/>
    </location>
</feature>
<dbReference type="PANTHER" id="PTHR10039">
    <property type="entry name" value="AMELOGENIN"/>
    <property type="match status" value="1"/>
</dbReference>
<evidence type="ECO:0000259" key="2">
    <source>
        <dbReference type="Pfam" id="PF24809"/>
    </source>
</evidence>